<dbReference type="Proteomes" id="UP000288547">
    <property type="component" value="Unassembled WGS sequence"/>
</dbReference>
<dbReference type="RefSeq" id="WP_128495567.1">
    <property type="nucleotide sequence ID" value="NZ_RZNB01000005.1"/>
</dbReference>
<proteinExistence type="predicted"/>
<feature type="region of interest" description="Disordered" evidence="1">
    <location>
        <begin position="116"/>
        <end position="135"/>
    </location>
</feature>
<accession>A0A3S3ZMS3</accession>
<feature type="transmembrane region" description="Helical" evidence="2">
    <location>
        <begin position="20"/>
        <end position="43"/>
    </location>
</feature>
<dbReference type="InterPro" id="IPR051675">
    <property type="entry name" value="Endo/Exo/Phosphatase_dom_1"/>
</dbReference>
<dbReference type="Gene3D" id="1.10.150.320">
    <property type="entry name" value="Photosystem II 12 kDa extrinsic protein"/>
    <property type="match status" value="1"/>
</dbReference>
<comment type="caution">
    <text evidence="3">The sequence shown here is derived from an EMBL/GenBank/DDBJ whole genome shotgun (WGS) entry which is preliminary data.</text>
</comment>
<evidence type="ECO:0000256" key="1">
    <source>
        <dbReference type="SAM" id="MobiDB-lite"/>
    </source>
</evidence>
<keyword evidence="2" id="KW-0472">Membrane</keyword>
<keyword evidence="4" id="KW-1185">Reference proteome</keyword>
<dbReference type="Pfam" id="PF12836">
    <property type="entry name" value="HHH_3"/>
    <property type="match status" value="1"/>
</dbReference>
<evidence type="ECO:0000313" key="4">
    <source>
        <dbReference type="Proteomes" id="UP000288547"/>
    </source>
</evidence>
<feature type="region of interest" description="Disordered" evidence="1">
    <location>
        <begin position="156"/>
        <end position="227"/>
    </location>
</feature>
<dbReference type="PANTHER" id="PTHR21180">
    <property type="entry name" value="ENDONUCLEASE/EXONUCLEASE/PHOSPHATASE FAMILY DOMAIN-CONTAINING PROTEIN 1"/>
    <property type="match status" value="1"/>
</dbReference>
<feature type="transmembrane region" description="Helical" evidence="2">
    <location>
        <begin position="50"/>
        <end position="69"/>
    </location>
</feature>
<keyword evidence="2" id="KW-1133">Transmembrane helix</keyword>
<keyword evidence="2" id="KW-0812">Transmembrane</keyword>
<feature type="transmembrane region" description="Helical" evidence="2">
    <location>
        <begin position="75"/>
        <end position="95"/>
    </location>
</feature>
<feature type="compositionally biased region" description="Basic residues" evidence="1">
    <location>
        <begin position="183"/>
        <end position="193"/>
    </location>
</feature>
<organism evidence="3 4">
    <name type="scientific">Labedella phragmitis</name>
    <dbReference type="NCBI Taxonomy" id="2498849"/>
    <lineage>
        <taxon>Bacteria</taxon>
        <taxon>Bacillati</taxon>
        <taxon>Actinomycetota</taxon>
        <taxon>Actinomycetes</taxon>
        <taxon>Micrococcales</taxon>
        <taxon>Microbacteriaceae</taxon>
        <taxon>Labedella</taxon>
    </lineage>
</organism>
<feature type="compositionally biased region" description="Basic residues" evidence="1">
    <location>
        <begin position="119"/>
        <end position="132"/>
    </location>
</feature>
<gene>
    <name evidence="3" type="ORF">ELQ90_12165</name>
</gene>
<evidence type="ECO:0000313" key="3">
    <source>
        <dbReference type="EMBL" id="RWZ49520.1"/>
    </source>
</evidence>
<sequence>MTTTTTNRRRVEGDAPSLRWLVFASVWLVLVLLPGGVMTWLGFAFIGFAVLRPVWIAAAVAYFSATVTFSSDAWGAWGIVLNGALWVLGIGHGLAANRRWLSTLWGRRERGERLFGRGGRPRTVTRSRRRARSGADVPAEAAALFEGDGTLGSDYLADGPSASSAIGRGRESSTRAATPAQPKTRRPSTRSRSRAGENALPEAPVDVNTATQKELQSLPGMTRQRAKGVVKERDRLGGFRSIDQFATVAALQPHELVRLTPALECSPRPRAPRTFGRRVEL</sequence>
<dbReference type="AlphaFoldDB" id="A0A3S3ZMS3"/>
<dbReference type="SUPFAM" id="SSF47781">
    <property type="entry name" value="RuvA domain 2-like"/>
    <property type="match status" value="1"/>
</dbReference>
<evidence type="ECO:0000256" key="2">
    <source>
        <dbReference type="SAM" id="Phobius"/>
    </source>
</evidence>
<dbReference type="InterPro" id="IPR010994">
    <property type="entry name" value="RuvA_2-like"/>
</dbReference>
<protein>
    <submittedName>
        <fullName evidence="3">Helix-hairpin-helix domain-containing protein</fullName>
    </submittedName>
</protein>
<dbReference type="PANTHER" id="PTHR21180:SF32">
    <property type="entry name" value="ENDONUCLEASE_EXONUCLEASE_PHOSPHATASE FAMILY DOMAIN-CONTAINING PROTEIN 1"/>
    <property type="match status" value="1"/>
</dbReference>
<name>A0A3S3ZMS3_9MICO</name>
<dbReference type="OrthoDB" id="9790239at2"/>
<dbReference type="EMBL" id="RZNB01000005">
    <property type="protein sequence ID" value="RWZ49520.1"/>
    <property type="molecule type" value="Genomic_DNA"/>
</dbReference>
<reference evidence="3 4" key="1">
    <citation type="submission" date="2018-12" db="EMBL/GenBank/DDBJ databases">
        <authorList>
            <person name="Li F."/>
        </authorList>
    </citation>
    <scope>NUCLEOTIDE SEQUENCE [LARGE SCALE GENOMIC DNA]</scope>
    <source>
        <strain evidence="3 4">11W25H-1</strain>
    </source>
</reference>